<evidence type="ECO:0000313" key="2">
    <source>
        <dbReference type="EMBL" id="GLS24265.1"/>
    </source>
</evidence>
<dbReference type="Proteomes" id="UP001156882">
    <property type="component" value="Unassembled WGS sequence"/>
</dbReference>
<sequence length="53" mass="5936">MDGIEFVDHSKVEEKHRHTQRDAQKADGKSRLDEVFAGLAHRNSPDIGGCKFA</sequence>
<comment type="caution">
    <text evidence="2">The sequence shown here is derived from an EMBL/GenBank/DDBJ whole genome shotgun (WGS) entry which is preliminary data.</text>
</comment>
<keyword evidence="3" id="KW-1185">Reference proteome</keyword>
<proteinExistence type="predicted"/>
<name>A0ABQ6CYY7_9HYPH</name>
<feature type="region of interest" description="Disordered" evidence="1">
    <location>
        <begin position="1"/>
        <end position="30"/>
    </location>
</feature>
<evidence type="ECO:0000313" key="3">
    <source>
        <dbReference type="Proteomes" id="UP001156882"/>
    </source>
</evidence>
<reference evidence="3" key="1">
    <citation type="journal article" date="2019" name="Int. J. Syst. Evol. Microbiol.">
        <title>The Global Catalogue of Microorganisms (GCM) 10K type strain sequencing project: providing services to taxonomists for standard genome sequencing and annotation.</title>
        <authorList>
            <consortium name="The Broad Institute Genomics Platform"/>
            <consortium name="The Broad Institute Genome Sequencing Center for Infectious Disease"/>
            <person name="Wu L."/>
            <person name="Ma J."/>
        </authorList>
    </citation>
    <scope>NUCLEOTIDE SEQUENCE [LARGE SCALE GENOMIC DNA]</scope>
    <source>
        <strain evidence="3">NBRC 101365</strain>
    </source>
</reference>
<organism evidence="2 3">
    <name type="scientific">Labrys miyagiensis</name>
    <dbReference type="NCBI Taxonomy" id="346912"/>
    <lineage>
        <taxon>Bacteria</taxon>
        <taxon>Pseudomonadati</taxon>
        <taxon>Pseudomonadota</taxon>
        <taxon>Alphaproteobacteria</taxon>
        <taxon>Hyphomicrobiales</taxon>
        <taxon>Xanthobacteraceae</taxon>
        <taxon>Labrys</taxon>
    </lineage>
</organism>
<dbReference type="EMBL" id="BSPC01000097">
    <property type="protein sequence ID" value="GLS24265.1"/>
    <property type="molecule type" value="Genomic_DNA"/>
</dbReference>
<accession>A0ABQ6CYY7</accession>
<evidence type="ECO:0000256" key="1">
    <source>
        <dbReference type="SAM" id="MobiDB-lite"/>
    </source>
</evidence>
<protein>
    <submittedName>
        <fullName evidence="2">Uncharacterized protein</fullName>
    </submittedName>
</protein>
<gene>
    <name evidence="2" type="ORF">GCM10007874_72860</name>
</gene>